<gene>
    <name evidence="1" type="ORF">AVDCRST_MAG30-2601</name>
</gene>
<proteinExistence type="predicted"/>
<dbReference type="AlphaFoldDB" id="A0A6J4T469"/>
<accession>A0A6J4T469</accession>
<reference evidence="1" key="1">
    <citation type="submission" date="2020-02" db="EMBL/GenBank/DDBJ databases">
        <authorList>
            <person name="Meier V. D."/>
        </authorList>
    </citation>
    <scope>NUCLEOTIDE SEQUENCE</scope>
    <source>
        <strain evidence="1">AVDCRST_MAG30</strain>
    </source>
</reference>
<name>A0A6J4T469_9ACTN</name>
<evidence type="ECO:0000313" key="1">
    <source>
        <dbReference type="EMBL" id="CAA9513062.1"/>
    </source>
</evidence>
<dbReference type="EMBL" id="CADCVS010000337">
    <property type="protein sequence ID" value="CAA9513062.1"/>
    <property type="molecule type" value="Genomic_DNA"/>
</dbReference>
<sequence>MAETDARLTTPVSLDDAQLSRVKGVSDHDLEAIAHAMQRYAAMYLAHRTGEMPELADPSLVGCDEHSAAVARAVVEQALNAEILHGGARI</sequence>
<organism evidence="1">
    <name type="scientific">uncultured Solirubrobacteraceae bacterium</name>
    <dbReference type="NCBI Taxonomy" id="1162706"/>
    <lineage>
        <taxon>Bacteria</taxon>
        <taxon>Bacillati</taxon>
        <taxon>Actinomycetota</taxon>
        <taxon>Thermoleophilia</taxon>
        <taxon>Solirubrobacterales</taxon>
        <taxon>Solirubrobacteraceae</taxon>
        <taxon>environmental samples</taxon>
    </lineage>
</organism>
<protein>
    <submittedName>
        <fullName evidence="1">Uncharacterized protein</fullName>
    </submittedName>
</protein>